<evidence type="ECO:0000256" key="5">
    <source>
        <dbReference type="ARBA" id="ARBA00032976"/>
    </source>
</evidence>
<feature type="domain" description="NodB homology" evidence="6">
    <location>
        <begin position="96"/>
        <end position="237"/>
    </location>
</feature>
<protein>
    <recommendedName>
        <fullName evidence="3">Chitooligosaccharide deacetylase</fullName>
    </recommendedName>
    <alternativeName>
        <fullName evidence="5">Nodulation protein B</fullName>
    </alternativeName>
</protein>
<sequence>MPDLSPAYATSASEMTPPAGLSDRVKRLILRGIMDRVRPLAYERTTDTVRCLTFHYLFPQEREHATRLFAALKREGDFITTAELVSLLDGSSRRRGRLFHLSVDDGFENIASEAHPILHEAGIPYALMVCPAFIEKPADACEAFRRNARYAKPLLLADWATLAALARENVEIGAHTLTHREVSKLSEDELDAEIAGCRAAVEARLPGDCTSFAWPFGRTTAMSERALARARASGYRAIFSSVRGSLQAGEGMPRYLPRHHFEPGWPISTVVYYATRAERRFVPPPLAA</sequence>
<evidence type="ECO:0000313" key="7">
    <source>
        <dbReference type="EMBL" id="MET3695468.1"/>
    </source>
</evidence>
<dbReference type="Proteomes" id="UP001549145">
    <property type="component" value="Unassembled WGS sequence"/>
</dbReference>
<dbReference type="EMBL" id="JBEPMM010000029">
    <property type="protein sequence ID" value="MET3695468.1"/>
    <property type="molecule type" value="Genomic_DNA"/>
</dbReference>
<dbReference type="InterPro" id="IPR002509">
    <property type="entry name" value="NODB_dom"/>
</dbReference>
<evidence type="ECO:0000256" key="2">
    <source>
        <dbReference type="ARBA" id="ARBA00010973"/>
    </source>
</evidence>
<evidence type="ECO:0000256" key="1">
    <source>
        <dbReference type="ARBA" id="ARBA00003236"/>
    </source>
</evidence>
<comment type="function">
    <text evidence="1">Is involved in generating a small heat-stable compound (Nod), an acylated oligomer of N-acetylglucosamine, that stimulates mitosis in various plant protoplasts.</text>
</comment>
<dbReference type="PANTHER" id="PTHR34216">
    <property type="match status" value="1"/>
</dbReference>
<gene>
    <name evidence="7" type="ORF">ABID43_005036</name>
</gene>
<evidence type="ECO:0000259" key="6">
    <source>
        <dbReference type="Pfam" id="PF01522"/>
    </source>
</evidence>
<evidence type="ECO:0000313" key="8">
    <source>
        <dbReference type="Proteomes" id="UP001549145"/>
    </source>
</evidence>
<name>A0ABV2LC86_9HYPH</name>
<organism evidence="7 8">
    <name type="scientific">Methylobacterium goesingense</name>
    <dbReference type="NCBI Taxonomy" id="243690"/>
    <lineage>
        <taxon>Bacteria</taxon>
        <taxon>Pseudomonadati</taxon>
        <taxon>Pseudomonadota</taxon>
        <taxon>Alphaproteobacteria</taxon>
        <taxon>Hyphomicrobiales</taxon>
        <taxon>Methylobacteriaceae</taxon>
        <taxon>Methylobacterium</taxon>
    </lineage>
</organism>
<dbReference type="Pfam" id="PF01522">
    <property type="entry name" value="Polysacc_deac_1"/>
    <property type="match status" value="1"/>
</dbReference>
<evidence type="ECO:0000256" key="4">
    <source>
        <dbReference type="ARBA" id="ARBA00022729"/>
    </source>
</evidence>
<comment type="caution">
    <text evidence="7">The sequence shown here is derived from an EMBL/GenBank/DDBJ whole genome shotgun (WGS) entry which is preliminary data.</text>
</comment>
<reference evidence="7 8" key="1">
    <citation type="submission" date="2024-06" db="EMBL/GenBank/DDBJ databases">
        <title>Genomic Encyclopedia of Type Strains, Phase IV (KMG-IV): sequencing the most valuable type-strain genomes for metagenomic binning, comparative biology and taxonomic classification.</title>
        <authorList>
            <person name="Goeker M."/>
        </authorList>
    </citation>
    <scope>NUCLEOTIDE SEQUENCE [LARGE SCALE GENOMIC DNA]</scope>
    <source>
        <strain evidence="7 8">DSM 21331</strain>
    </source>
</reference>
<evidence type="ECO:0000256" key="3">
    <source>
        <dbReference type="ARBA" id="ARBA00020071"/>
    </source>
</evidence>
<dbReference type="CDD" id="cd10918">
    <property type="entry name" value="CE4_NodB_like_5s_6s"/>
    <property type="match status" value="1"/>
</dbReference>
<dbReference type="InterPro" id="IPR011330">
    <property type="entry name" value="Glyco_hydro/deAcase_b/a-brl"/>
</dbReference>
<comment type="similarity">
    <text evidence="2">Belongs to the polysaccharide deacetylase family.</text>
</comment>
<dbReference type="InterPro" id="IPR051398">
    <property type="entry name" value="Polysacch_Deacetylase"/>
</dbReference>
<dbReference type="Gene3D" id="3.20.20.370">
    <property type="entry name" value="Glycoside hydrolase/deacetylase"/>
    <property type="match status" value="1"/>
</dbReference>
<dbReference type="PANTHER" id="PTHR34216:SF7">
    <property type="entry name" value="POLY-BETA-1,6-N-ACETYL-D-GLUCOSAMINE N-DEACETYLASE"/>
    <property type="match status" value="1"/>
</dbReference>
<dbReference type="RefSeq" id="WP_238281569.1">
    <property type="nucleotide sequence ID" value="NZ_BPQL01000128.1"/>
</dbReference>
<keyword evidence="4" id="KW-0732">Signal</keyword>
<dbReference type="SUPFAM" id="SSF88713">
    <property type="entry name" value="Glycoside hydrolase/deacetylase"/>
    <property type="match status" value="1"/>
</dbReference>
<accession>A0ABV2LC86</accession>
<proteinExistence type="inferred from homology"/>
<keyword evidence="8" id="KW-1185">Reference proteome</keyword>